<evidence type="ECO:0000259" key="1">
    <source>
        <dbReference type="Pfam" id="PF01966"/>
    </source>
</evidence>
<name>A0A8J3AJ47_9BIFI</name>
<proteinExistence type="predicted"/>
<dbReference type="EMBL" id="BMDH01000001">
    <property type="protein sequence ID" value="GGI13770.1"/>
    <property type="molecule type" value="Genomic_DNA"/>
</dbReference>
<dbReference type="AlphaFoldDB" id="A0A8J3AJ47"/>
<keyword evidence="2" id="KW-0378">Hydrolase</keyword>
<dbReference type="CDD" id="cd00077">
    <property type="entry name" value="HDc"/>
    <property type="match status" value="1"/>
</dbReference>
<feature type="domain" description="HD" evidence="1">
    <location>
        <begin position="42"/>
        <end position="149"/>
    </location>
</feature>
<dbReference type="Proteomes" id="UP000619536">
    <property type="component" value="Unassembled WGS sequence"/>
</dbReference>
<organism evidence="2 3">
    <name type="scientific">Galliscardovia ingluviei</name>
    <dbReference type="NCBI Taxonomy" id="1769422"/>
    <lineage>
        <taxon>Bacteria</taxon>
        <taxon>Bacillati</taxon>
        <taxon>Actinomycetota</taxon>
        <taxon>Actinomycetes</taxon>
        <taxon>Bifidobacteriales</taxon>
        <taxon>Bifidobacteriaceae</taxon>
        <taxon>Galliscardovia</taxon>
    </lineage>
</organism>
<protein>
    <submittedName>
        <fullName evidence="2">Hydrolase</fullName>
    </submittedName>
</protein>
<accession>A0A8J3AJ47</accession>
<dbReference type="SUPFAM" id="SSF109604">
    <property type="entry name" value="HD-domain/PDEase-like"/>
    <property type="match status" value="1"/>
</dbReference>
<dbReference type="Pfam" id="PF01966">
    <property type="entry name" value="HD"/>
    <property type="match status" value="1"/>
</dbReference>
<sequence length="156" mass="18350">MRNTRVLREQIRNDVHRYGADILAHHRMLQERNFVQHGRVSTYAHSIRVACLSLWLAYHLRILHMINRRSLVRAALLHDYFLYDWHHWDQGTHRYHGFTHGKTALMNAVHDFSLTRREADAIAHHMIPMTMPPRTLEGVLVSLADKISALGETILY</sequence>
<comment type="caution">
    <text evidence="2">The sequence shown here is derived from an EMBL/GenBank/DDBJ whole genome shotgun (WGS) entry which is preliminary data.</text>
</comment>
<dbReference type="InterPro" id="IPR003607">
    <property type="entry name" value="HD/PDEase_dom"/>
</dbReference>
<reference evidence="2" key="2">
    <citation type="submission" date="2020-09" db="EMBL/GenBank/DDBJ databases">
        <authorList>
            <person name="Sun Q."/>
            <person name="Sedlacek I."/>
        </authorList>
    </citation>
    <scope>NUCLEOTIDE SEQUENCE</scope>
    <source>
        <strain evidence="2">CCM 8606</strain>
    </source>
</reference>
<evidence type="ECO:0000313" key="3">
    <source>
        <dbReference type="Proteomes" id="UP000619536"/>
    </source>
</evidence>
<reference evidence="2" key="1">
    <citation type="journal article" date="2014" name="Int. J. Syst. Evol. Microbiol.">
        <title>Complete genome sequence of Corynebacterium casei LMG S-19264T (=DSM 44701T), isolated from a smear-ripened cheese.</title>
        <authorList>
            <consortium name="US DOE Joint Genome Institute (JGI-PGF)"/>
            <person name="Walter F."/>
            <person name="Albersmeier A."/>
            <person name="Kalinowski J."/>
            <person name="Ruckert C."/>
        </authorList>
    </citation>
    <scope>NUCLEOTIDE SEQUENCE</scope>
    <source>
        <strain evidence="2">CCM 8606</strain>
    </source>
</reference>
<evidence type="ECO:0000313" key="2">
    <source>
        <dbReference type="EMBL" id="GGI13770.1"/>
    </source>
</evidence>
<dbReference type="GO" id="GO:0016787">
    <property type="term" value="F:hydrolase activity"/>
    <property type="evidence" value="ECO:0007669"/>
    <property type="project" value="UniProtKB-KW"/>
</dbReference>
<dbReference type="Gene3D" id="1.10.3210.10">
    <property type="entry name" value="Hypothetical protein af1432"/>
    <property type="match status" value="1"/>
</dbReference>
<dbReference type="InterPro" id="IPR006674">
    <property type="entry name" value="HD_domain"/>
</dbReference>
<keyword evidence="3" id="KW-1185">Reference proteome</keyword>
<gene>
    <name evidence="2" type="ORF">GCM10007377_07620</name>
</gene>